<dbReference type="OrthoDB" id="6270329at2759"/>
<dbReference type="RefSeq" id="XP_043173336.1">
    <property type="nucleotide sequence ID" value="XM_043317401.1"/>
</dbReference>
<keyword evidence="2" id="KW-1185">Reference proteome</keyword>
<accession>A0A8J2N5P3</accession>
<evidence type="ECO:0000313" key="1">
    <source>
        <dbReference type="EMBL" id="CAG5181447.1"/>
    </source>
</evidence>
<dbReference type="GeneID" id="67022024"/>
<gene>
    <name evidence="1" type="ORF">ALTATR162_LOCUS9767</name>
</gene>
<dbReference type="AlphaFoldDB" id="A0A8J2N5P3"/>
<dbReference type="EMBL" id="CAJRGZ010000025">
    <property type="protein sequence ID" value="CAG5181447.1"/>
    <property type="molecule type" value="Genomic_DNA"/>
</dbReference>
<name>A0A8J2N5P3_9PLEO</name>
<sequence>MVHGFPIVMMTLARRFHYQLVRPKEGVPKDLSYMKRQKPVDLVTLQPRFDDLKSLARSDAPPAKHKDVHEVHPLLCDRIEDLENNMGDEYGGYSNWESLTQTLMCRLVQEEMSGANRCDPESLLGECGACDRGGVCLASILLPRIGQVNISAAAVEEGVQAYRIG</sequence>
<reference evidence="1" key="1">
    <citation type="submission" date="2021-05" db="EMBL/GenBank/DDBJ databases">
        <authorList>
            <person name="Stam R."/>
        </authorList>
    </citation>
    <scope>NUCLEOTIDE SEQUENCE</scope>
    <source>
        <strain evidence="1">CS162</strain>
    </source>
</reference>
<dbReference type="Proteomes" id="UP000676310">
    <property type="component" value="Unassembled WGS sequence"/>
</dbReference>
<evidence type="ECO:0000313" key="2">
    <source>
        <dbReference type="Proteomes" id="UP000676310"/>
    </source>
</evidence>
<organism evidence="1 2">
    <name type="scientific">Alternaria atra</name>
    <dbReference type="NCBI Taxonomy" id="119953"/>
    <lineage>
        <taxon>Eukaryota</taxon>
        <taxon>Fungi</taxon>
        <taxon>Dikarya</taxon>
        <taxon>Ascomycota</taxon>
        <taxon>Pezizomycotina</taxon>
        <taxon>Dothideomycetes</taxon>
        <taxon>Pleosporomycetidae</taxon>
        <taxon>Pleosporales</taxon>
        <taxon>Pleosporineae</taxon>
        <taxon>Pleosporaceae</taxon>
        <taxon>Alternaria</taxon>
        <taxon>Alternaria sect. Ulocladioides</taxon>
    </lineage>
</organism>
<protein>
    <submittedName>
        <fullName evidence="1">Uncharacterized protein</fullName>
    </submittedName>
</protein>
<proteinExistence type="predicted"/>
<comment type="caution">
    <text evidence="1">The sequence shown here is derived from an EMBL/GenBank/DDBJ whole genome shotgun (WGS) entry which is preliminary data.</text>
</comment>